<feature type="transmembrane region" description="Helical" evidence="1">
    <location>
        <begin position="134"/>
        <end position="156"/>
    </location>
</feature>
<keyword evidence="1" id="KW-0472">Membrane</keyword>
<reference evidence="2" key="2">
    <citation type="submission" date="2021-04" db="EMBL/GenBank/DDBJ databases">
        <authorList>
            <person name="Gilroy R."/>
        </authorList>
    </citation>
    <scope>NUCLEOTIDE SEQUENCE</scope>
    <source>
        <strain evidence="2">B5_2728</strain>
    </source>
</reference>
<dbReference type="InterPro" id="IPR029039">
    <property type="entry name" value="Flavoprotein-like_sf"/>
</dbReference>
<evidence type="ECO:0000256" key="1">
    <source>
        <dbReference type="SAM" id="Phobius"/>
    </source>
</evidence>
<organism evidence="2 3">
    <name type="scientific">Candidatus Allofournierella pullistercoris</name>
    <dbReference type="NCBI Taxonomy" id="2838597"/>
    <lineage>
        <taxon>Bacteria</taxon>
        <taxon>Bacillati</taxon>
        <taxon>Bacillota</taxon>
        <taxon>Clostridia</taxon>
        <taxon>Eubacteriales</taxon>
        <taxon>Oscillospiraceae</taxon>
        <taxon>Allofournierella</taxon>
    </lineage>
</organism>
<proteinExistence type="predicted"/>
<keyword evidence="1" id="KW-1133">Transmembrane helix</keyword>
<evidence type="ECO:0000313" key="3">
    <source>
        <dbReference type="Proteomes" id="UP000713596"/>
    </source>
</evidence>
<dbReference type="SUPFAM" id="SSF52218">
    <property type="entry name" value="Flavoproteins"/>
    <property type="match status" value="1"/>
</dbReference>
<comment type="caution">
    <text evidence="2">The sequence shown here is derived from an EMBL/GenBank/DDBJ whole genome shotgun (WGS) entry which is preliminary data.</text>
</comment>
<feature type="transmembrane region" description="Helical" evidence="1">
    <location>
        <begin position="168"/>
        <end position="189"/>
    </location>
</feature>
<dbReference type="AlphaFoldDB" id="A0A948WQ50"/>
<reference evidence="2" key="1">
    <citation type="journal article" date="2021" name="PeerJ">
        <title>Extensive microbial diversity within the chicken gut microbiome revealed by metagenomics and culture.</title>
        <authorList>
            <person name="Gilroy R."/>
            <person name="Ravi A."/>
            <person name="Getino M."/>
            <person name="Pursley I."/>
            <person name="Horton D.L."/>
            <person name="Alikhan N.F."/>
            <person name="Baker D."/>
            <person name="Gharbi K."/>
            <person name="Hall N."/>
            <person name="Watson M."/>
            <person name="Adriaenssens E.M."/>
            <person name="Foster-Nyarko E."/>
            <person name="Jarju S."/>
            <person name="Secka A."/>
            <person name="Antonio M."/>
            <person name="Oren A."/>
            <person name="Chaudhuri R.R."/>
            <person name="La Ragione R."/>
            <person name="Hildebrand F."/>
            <person name="Pallen M.J."/>
        </authorList>
    </citation>
    <scope>NUCLEOTIDE SEQUENCE</scope>
    <source>
        <strain evidence="2">B5_2728</strain>
    </source>
</reference>
<gene>
    <name evidence="2" type="ORF">H9882_05435</name>
</gene>
<protein>
    <submittedName>
        <fullName evidence="2">Uncharacterized protein</fullName>
    </submittedName>
</protein>
<evidence type="ECO:0000313" key="2">
    <source>
        <dbReference type="EMBL" id="MBU3806317.1"/>
    </source>
</evidence>
<feature type="transmembrane region" description="Helical" evidence="1">
    <location>
        <begin position="210"/>
        <end position="231"/>
    </location>
</feature>
<accession>A0A948WQ50</accession>
<keyword evidence="1" id="KW-0812">Transmembrane</keyword>
<dbReference type="EMBL" id="JAHLFP010000045">
    <property type="protein sequence ID" value="MBU3806317.1"/>
    <property type="molecule type" value="Genomic_DNA"/>
</dbReference>
<name>A0A948WQ50_9FIRM</name>
<dbReference type="Proteomes" id="UP000713596">
    <property type="component" value="Unassembled WGS sequence"/>
</dbReference>
<sequence length="247" mass="27617">MNLLILNASPKKKGGASRFFSGVLRRMLPGVHTKTLSLHNRGDFKKALEQLSGVDAVCFSLPLYVDGLPSHLVEFLKLAEEHCKTHRCQFRVYGLLNNGFVEGRQNKPALHMLQAWCERSGLTWGGGVGIGGGVMLHALGIIYSILLTAIVLYMGVSYLTTGIVADSLWLTLWTQICVWLFLNIGMLFCMGRLAIAIRKRGCLPNQFTRVMIPGFVFLVFADLFMVFSSLFRGRFVFRLLKKDSWPG</sequence>